<dbReference type="PANTHER" id="PTHR23104">
    <property type="entry name" value="MULTIPLE COAGULATION FACTOR DEFICIENCY PROTEIN 2 NEURAL STEM CELL DERIVED NEURONAL SURVIVAL PROTEIN"/>
    <property type="match status" value="1"/>
</dbReference>
<evidence type="ECO:0000256" key="2">
    <source>
        <dbReference type="ARBA" id="ARBA00022737"/>
    </source>
</evidence>
<reference evidence="5 6" key="1">
    <citation type="journal article" date="2010" name="Science">
        <title>Genomic comparison of the ants Camponotus floridanus and Harpegnathos saltator.</title>
        <authorList>
            <person name="Bonasio R."/>
            <person name="Zhang G."/>
            <person name="Ye C."/>
            <person name="Mutti N.S."/>
            <person name="Fang X."/>
            <person name="Qin N."/>
            <person name="Donahue G."/>
            <person name="Yang P."/>
            <person name="Li Q."/>
            <person name="Li C."/>
            <person name="Zhang P."/>
            <person name="Huang Z."/>
            <person name="Berger S.L."/>
            <person name="Reinberg D."/>
            <person name="Wang J."/>
            <person name="Liebig J."/>
        </authorList>
    </citation>
    <scope>NUCLEOTIDE SEQUENCE [LARGE SCALE GENOMIC DNA]</scope>
    <source>
        <strain evidence="5 6">R22 G/1</strain>
    </source>
</reference>
<feature type="signal peptide" evidence="4">
    <location>
        <begin position="1"/>
        <end position="20"/>
    </location>
</feature>
<proteinExistence type="predicted"/>
<dbReference type="Gene3D" id="1.10.238.10">
    <property type="entry name" value="EF-hand"/>
    <property type="match status" value="1"/>
</dbReference>
<dbReference type="FunCoup" id="E2BDN7">
    <property type="interactions" value="20"/>
</dbReference>
<evidence type="ECO:0000313" key="6">
    <source>
        <dbReference type="Proteomes" id="UP000008237"/>
    </source>
</evidence>
<dbReference type="InterPro" id="IPR011992">
    <property type="entry name" value="EF-hand-dom_pair"/>
</dbReference>
<dbReference type="SUPFAM" id="SSF47473">
    <property type="entry name" value="EF-hand"/>
    <property type="match status" value="1"/>
</dbReference>
<dbReference type="STRING" id="610380.E2BDN7"/>
<dbReference type="InterPro" id="IPR018247">
    <property type="entry name" value="EF_Hand_1_Ca_BS"/>
</dbReference>
<dbReference type="PROSITE" id="PS00018">
    <property type="entry name" value="EF_HAND_1"/>
    <property type="match status" value="1"/>
</dbReference>
<dbReference type="PANTHER" id="PTHR23104:SF1">
    <property type="entry name" value="EF-HAND DOMAIN-CONTAINING PROTEIN"/>
    <property type="match status" value="1"/>
</dbReference>
<evidence type="ECO:0000256" key="4">
    <source>
        <dbReference type="SAM" id="SignalP"/>
    </source>
</evidence>
<sequence>MGEIFLIGLWISLLVSCTNSIRGPHHPKSTLSHHHYTPRNKVKLTEDSELLHDVTHLKEDLGPLANQLDFSKMTDQEIEFHYFKVHDFDNNIKLDGLEILHAVQHTLHEKELEDDDDNKKDKHDLPSIVGLIDRALDQDDVNNDGYLEYVEYVIGKKRNQNAQEKRSKFEIGIK</sequence>
<gene>
    <name evidence="5" type="ORF">EAI_11287</name>
</gene>
<dbReference type="Proteomes" id="UP000008237">
    <property type="component" value="Unassembled WGS sequence"/>
</dbReference>
<evidence type="ECO:0000256" key="3">
    <source>
        <dbReference type="ARBA" id="ARBA00022837"/>
    </source>
</evidence>
<accession>E2BDN7</accession>
<organism evidence="6">
    <name type="scientific">Harpegnathos saltator</name>
    <name type="common">Jerdon's jumping ant</name>
    <dbReference type="NCBI Taxonomy" id="610380"/>
    <lineage>
        <taxon>Eukaryota</taxon>
        <taxon>Metazoa</taxon>
        <taxon>Ecdysozoa</taxon>
        <taxon>Arthropoda</taxon>
        <taxon>Hexapoda</taxon>
        <taxon>Insecta</taxon>
        <taxon>Pterygota</taxon>
        <taxon>Neoptera</taxon>
        <taxon>Endopterygota</taxon>
        <taxon>Hymenoptera</taxon>
        <taxon>Apocrita</taxon>
        <taxon>Aculeata</taxon>
        <taxon>Formicoidea</taxon>
        <taxon>Formicidae</taxon>
        <taxon>Ponerinae</taxon>
        <taxon>Ponerini</taxon>
        <taxon>Harpegnathos</taxon>
    </lineage>
</organism>
<dbReference type="OMA" id="HTFHENR"/>
<dbReference type="OrthoDB" id="289247at2759"/>
<feature type="chain" id="PRO_5003157511" evidence="4">
    <location>
        <begin position="21"/>
        <end position="174"/>
    </location>
</feature>
<dbReference type="EMBL" id="GL447678">
    <property type="protein sequence ID" value="EFN86199.1"/>
    <property type="molecule type" value="Genomic_DNA"/>
</dbReference>
<keyword evidence="2" id="KW-0677">Repeat</keyword>
<dbReference type="InterPro" id="IPR052110">
    <property type="entry name" value="MCFD2-like"/>
</dbReference>
<evidence type="ECO:0000313" key="5">
    <source>
        <dbReference type="EMBL" id="EFN86199.1"/>
    </source>
</evidence>
<dbReference type="InParanoid" id="E2BDN7"/>
<protein>
    <submittedName>
        <fullName evidence="5">Multiple coagulation factor deficiency protein 2-like protein</fullName>
    </submittedName>
</protein>
<keyword evidence="6" id="KW-1185">Reference proteome</keyword>
<evidence type="ECO:0000256" key="1">
    <source>
        <dbReference type="ARBA" id="ARBA00022729"/>
    </source>
</evidence>
<name>E2BDN7_HARSA</name>
<dbReference type="AlphaFoldDB" id="E2BDN7"/>
<keyword evidence="3" id="KW-0106">Calcium</keyword>
<keyword evidence="1 4" id="KW-0732">Signal</keyword>